<dbReference type="UniPathway" id="UPA00344"/>
<dbReference type="SUPFAM" id="SSF63882">
    <property type="entry name" value="MoeA N-terminal region -like"/>
    <property type="match status" value="1"/>
</dbReference>
<dbReference type="RefSeq" id="WP_091951564.1">
    <property type="nucleotide sequence ID" value="NZ_FOSV01000032.1"/>
</dbReference>
<keyword evidence="4" id="KW-0479">Metal-binding</keyword>
<reference evidence="8" key="1">
    <citation type="submission" date="2016-10" db="EMBL/GenBank/DDBJ databases">
        <authorList>
            <person name="Varghese N."/>
            <person name="Submissions S."/>
        </authorList>
    </citation>
    <scope>NUCLEOTIDE SEQUENCE [LARGE SCALE GENOMIC DNA]</scope>
    <source>
        <strain evidence="8">CGMCC 1.6474</strain>
    </source>
</reference>
<dbReference type="InterPro" id="IPR036688">
    <property type="entry name" value="MoeA_C_domain_IV_sf"/>
</dbReference>
<keyword evidence="4" id="KW-0500">Molybdenum</keyword>
<organism evidence="7 8">
    <name type="scientific">Methylorubrum salsuginis</name>
    <dbReference type="NCBI Taxonomy" id="414703"/>
    <lineage>
        <taxon>Bacteria</taxon>
        <taxon>Pseudomonadati</taxon>
        <taxon>Pseudomonadota</taxon>
        <taxon>Alphaproteobacteria</taxon>
        <taxon>Hyphomicrobiales</taxon>
        <taxon>Methylobacteriaceae</taxon>
        <taxon>Methylorubrum</taxon>
    </lineage>
</organism>
<dbReference type="GO" id="GO:0005829">
    <property type="term" value="C:cytosol"/>
    <property type="evidence" value="ECO:0007669"/>
    <property type="project" value="TreeGrafter"/>
</dbReference>
<dbReference type="GO" id="GO:0006777">
    <property type="term" value="P:Mo-molybdopterin cofactor biosynthetic process"/>
    <property type="evidence" value="ECO:0007669"/>
    <property type="project" value="UniProtKB-UniRule"/>
</dbReference>
<evidence type="ECO:0000313" key="7">
    <source>
        <dbReference type="EMBL" id="SFL94817.1"/>
    </source>
</evidence>
<evidence type="ECO:0000256" key="2">
    <source>
        <dbReference type="ARBA" id="ARBA00010763"/>
    </source>
</evidence>
<evidence type="ECO:0000313" key="8">
    <source>
        <dbReference type="Proteomes" id="UP000198804"/>
    </source>
</evidence>
<keyword evidence="4" id="KW-0460">Magnesium</keyword>
<dbReference type="Gene3D" id="2.40.340.10">
    <property type="entry name" value="MoeA, C-terminal, domain IV"/>
    <property type="match status" value="1"/>
</dbReference>
<dbReference type="SUPFAM" id="SSF53218">
    <property type="entry name" value="Molybdenum cofactor biosynthesis proteins"/>
    <property type="match status" value="1"/>
</dbReference>
<dbReference type="AlphaFoldDB" id="A0A1I4LVT7"/>
<feature type="chain" id="PRO_5011544108" description="Molybdopterin molybdenumtransferase" evidence="5">
    <location>
        <begin position="29"/>
        <end position="364"/>
    </location>
</feature>
<comment type="function">
    <text evidence="1 4">Catalyzes the insertion of molybdate into adenylated molybdopterin with the concomitant release of AMP.</text>
</comment>
<dbReference type="Gene3D" id="3.40.980.10">
    <property type="entry name" value="MoaB/Mog-like domain"/>
    <property type="match status" value="1"/>
</dbReference>
<keyword evidence="5" id="KW-0732">Signal</keyword>
<dbReference type="Gene3D" id="2.170.190.11">
    <property type="entry name" value="Molybdopterin biosynthesis moea protein, domain 3"/>
    <property type="match status" value="1"/>
</dbReference>
<accession>A0A1I4LVT7</accession>
<sequence length="364" mass="36644">MRRSASAALMPLDAARALLLGLARPVAAQTVALAEASGGLAAEPVLAPRDVPATPTALRDGYAVEAALFGGASPYAPVRLPGAPVWVEAGDGLPAGTDAVLPPEGLEGRDAVAEVFVREGVREAGGDFRMDEALLEAGERIAPRHLLALASCGLSAIPIRRPRIALVVTGTPAPDALSPFLTALIAGQGGTTATVAVPDAPEPIAEAILAAQADAVLVIGGTGFGRSDHSAAGLARAGRLLAHGLALRPGETAGLGEAAGRPVLLVPGAPEAALAVFVTLARPLLAALSGTAPPTGRPAVLAKKVASGIGLSEIVYLRRCADGVVPLGGVDLPLRQLVDADAVLLVPPEREGYPEGTTIEVWDW</sequence>
<evidence type="ECO:0000259" key="6">
    <source>
        <dbReference type="SMART" id="SM00852"/>
    </source>
</evidence>
<dbReference type="GO" id="GO:0061599">
    <property type="term" value="F:molybdopterin molybdotransferase activity"/>
    <property type="evidence" value="ECO:0007669"/>
    <property type="project" value="UniProtKB-UniRule"/>
</dbReference>
<dbReference type="InterPro" id="IPR001453">
    <property type="entry name" value="MoaB/Mog_dom"/>
</dbReference>
<dbReference type="Proteomes" id="UP000198804">
    <property type="component" value="Unassembled WGS sequence"/>
</dbReference>
<dbReference type="PANTHER" id="PTHR10192">
    <property type="entry name" value="MOLYBDOPTERIN BIOSYNTHESIS PROTEIN"/>
    <property type="match status" value="1"/>
</dbReference>
<comment type="pathway">
    <text evidence="4">Cofactor biosynthesis; molybdopterin biosynthesis.</text>
</comment>
<comment type="catalytic activity">
    <reaction evidence="3">
        <text>adenylyl-molybdopterin + molybdate = Mo-molybdopterin + AMP + H(+)</text>
        <dbReference type="Rhea" id="RHEA:35047"/>
        <dbReference type="ChEBI" id="CHEBI:15378"/>
        <dbReference type="ChEBI" id="CHEBI:36264"/>
        <dbReference type="ChEBI" id="CHEBI:62727"/>
        <dbReference type="ChEBI" id="CHEBI:71302"/>
        <dbReference type="ChEBI" id="CHEBI:456215"/>
        <dbReference type="EC" id="2.10.1.1"/>
    </reaction>
</comment>
<dbReference type="PANTHER" id="PTHR10192:SF5">
    <property type="entry name" value="GEPHYRIN"/>
    <property type="match status" value="1"/>
</dbReference>
<evidence type="ECO:0000256" key="1">
    <source>
        <dbReference type="ARBA" id="ARBA00002901"/>
    </source>
</evidence>
<comment type="similarity">
    <text evidence="2 4">Belongs to the MoeA family.</text>
</comment>
<proteinExistence type="inferred from homology"/>
<protein>
    <recommendedName>
        <fullName evidence="4">Molybdopterin molybdenumtransferase</fullName>
        <ecNumber evidence="4">2.10.1.1</ecNumber>
    </recommendedName>
</protein>
<dbReference type="Gene3D" id="3.90.105.10">
    <property type="entry name" value="Molybdopterin biosynthesis moea protein, domain 2"/>
    <property type="match status" value="1"/>
</dbReference>
<evidence type="ECO:0000256" key="5">
    <source>
        <dbReference type="SAM" id="SignalP"/>
    </source>
</evidence>
<dbReference type="EMBL" id="FOSV01000032">
    <property type="protein sequence ID" value="SFL94817.1"/>
    <property type="molecule type" value="Genomic_DNA"/>
</dbReference>
<dbReference type="GO" id="GO:0046872">
    <property type="term" value="F:metal ion binding"/>
    <property type="evidence" value="ECO:0007669"/>
    <property type="project" value="UniProtKB-UniRule"/>
</dbReference>
<keyword evidence="8" id="KW-1185">Reference proteome</keyword>
<dbReference type="SUPFAM" id="SSF63867">
    <property type="entry name" value="MoeA C-terminal domain-like"/>
    <property type="match status" value="1"/>
</dbReference>
<evidence type="ECO:0000256" key="3">
    <source>
        <dbReference type="ARBA" id="ARBA00047317"/>
    </source>
</evidence>
<evidence type="ECO:0000256" key="4">
    <source>
        <dbReference type="RuleBase" id="RU365090"/>
    </source>
</evidence>
<dbReference type="InterPro" id="IPR036135">
    <property type="entry name" value="MoeA_linker/N_sf"/>
</dbReference>
<keyword evidence="4" id="KW-0501">Molybdenum cofactor biosynthesis</keyword>
<dbReference type="STRING" id="414703.SAMN04488125_13221"/>
<dbReference type="InterPro" id="IPR005110">
    <property type="entry name" value="MoeA_linker/N"/>
</dbReference>
<dbReference type="EC" id="2.10.1.1" evidence="4"/>
<dbReference type="OrthoDB" id="8435302at2"/>
<comment type="cofactor">
    <cofactor evidence="4">
        <name>Mg(2+)</name>
        <dbReference type="ChEBI" id="CHEBI:18420"/>
    </cofactor>
</comment>
<feature type="domain" description="MoaB/Mog" evidence="6">
    <location>
        <begin position="165"/>
        <end position="287"/>
    </location>
</feature>
<gene>
    <name evidence="7" type="ORF">SAMN04488125_13221</name>
</gene>
<keyword evidence="4" id="KW-0808">Transferase</keyword>
<dbReference type="Pfam" id="PF03453">
    <property type="entry name" value="MoeA_N"/>
    <property type="match status" value="1"/>
</dbReference>
<dbReference type="InterPro" id="IPR036425">
    <property type="entry name" value="MoaB/Mog-like_dom_sf"/>
</dbReference>
<feature type="signal peptide" evidence="5">
    <location>
        <begin position="1"/>
        <end position="28"/>
    </location>
</feature>
<dbReference type="InterPro" id="IPR038987">
    <property type="entry name" value="MoeA-like"/>
</dbReference>
<dbReference type="Pfam" id="PF00994">
    <property type="entry name" value="MoCF_biosynth"/>
    <property type="match status" value="1"/>
</dbReference>
<name>A0A1I4LVT7_9HYPH</name>
<dbReference type="SMART" id="SM00852">
    <property type="entry name" value="MoCF_biosynth"/>
    <property type="match status" value="1"/>
</dbReference>